<dbReference type="InterPro" id="IPR030184">
    <property type="entry name" value="WAT1-related"/>
</dbReference>
<dbReference type="InterPro" id="IPR037185">
    <property type="entry name" value="EmrE-like"/>
</dbReference>
<evidence type="ECO:0000259" key="8">
    <source>
        <dbReference type="Pfam" id="PF00892"/>
    </source>
</evidence>
<dbReference type="EMBL" id="CM018032">
    <property type="protein sequence ID" value="KAA8548062.1"/>
    <property type="molecule type" value="Genomic_DNA"/>
</dbReference>
<evidence type="ECO:0000256" key="2">
    <source>
        <dbReference type="ARBA" id="ARBA00007635"/>
    </source>
</evidence>
<evidence type="ECO:0000313" key="9">
    <source>
        <dbReference type="EMBL" id="KAA8548062.1"/>
    </source>
</evidence>
<keyword evidence="10" id="KW-1185">Reference proteome</keyword>
<dbReference type="GO" id="GO:0022857">
    <property type="term" value="F:transmembrane transporter activity"/>
    <property type="evidence" value="ECO:0007669"/>
    <property type="project" value="InterPro"/>
</dbReference>
<sequence length="398" mass="43680">MALFPRHQKLLPRKSKFSFSISDDNAPSQFNIFSNLDGKLFSTHGVERDRVLLNLRGEKNTVYTIEAVEEDGDFLEGCSALCSNGTGAVLRGGTLFLLPYFIFQSHRNTQAPRITFTLLRRFFLLGLLGKCLVLIFGFTGINYSSPTLAAALGNLIPVFTFLLAIMFGMDKIDIRSSSSNAKSLGTIVAVSGALVMTLYKGPPFMSGTSSPSLPHQLLSQQSNWILGGLLLSIAYIFSATWNILQAATVKDYPEKVTIIFFFTLFGTIQCAVFSLIAERNPSAWTLHPGTQTTATVYSAILGTVRSSVMTWCLHEKGPLYVAMFKPLGMIIAVIMGIMFLGDILHIGSVIGAVIISLGFYTVMWGQAKEKNMVAENDHGFESSTKPATSHRTRFHKEV</sequence>
<feature type="transmembrane region" description="Helical" evidence="6">
    <location>
        <begin position="181"/>
        <end position="199"/>
    </location>
</feature>
<dbReference type="GO" id="GO:0016020">
    <property type="term" value="C:membrane"/>
    <property type="evidence" value="ECO:0007669"/>
    <property type="project" value="UniProtKB-SubCell"/>
</dbReference>
<feature type="transmembrane region" description="Helical" evidence="6">
    <location>
        <begin position="147"/>
        <end position="169"/>
    </location>
</feature>
<organism evidence="9 10">
    <name type="scientific">Nyssa sinensis</name>
    <dbReference type="NCBI Taxonomy" id="561372"/>
    <lineage>
        <taxon>Eukaryota</taxon>
        <taxon>Viridiplantae</taxon>
        <taxon>Streptophyta</taxon>
        <taxon>Embryophyta</taxon>
        <taxon>Tracheophyta</taxon>
        <taxon>Spermatophyta</taxon>
        <taxon>Magnoliopsida</taxon>
        <taxon>eudicotyledons</taxon>
        <taxon>Gunneridae</taxon>
        <taxon>Pentapetalae</taxon>
        <taxon>asterids</taxon>
        <taxon>Cornales</taxon>
        <taxon>Nyssaceae</taxon>
        <taxon>Nyssa</taxon>
    </lineage>
</organism>
<reference evidence="9 10" key="1">
    <citation type="submission" date="2019-09" db="EMBL/GenBank/DDBJ databases">
        <title>A chromosome-level genome assembly of the Chinese tupelo Nyssa sinensis.</title>
        <authorList>
            <person name="Yang X."/>
            <person name="Kang M."/>
            <person name="Yang Y."/>
            <person name="Xiong H."/>
            <person name="Wang M."/>
            <person name="Zhang Z."/>
            <person name="Wang Z."/>
            <person name="Wu H."/>
            <person name="Ma T."/>
            <person name="Liu J."/>
            <person name="Xi Z."/>
        </authorList>
    </citation>
    <scope>NUCLEOTIDE SEQUENCE [LARGE SCALE GENOMIC DNA]</scope>
    <source>
        <strain evidence="9">J267</strain>
        <tissue evidence="9">Leaf</tissue>
    </source>
</reference>
<feature type="compositionally biased region" description="Basic residues" evidence="7">
    <location>
        <begin position="388"/>
        <end position="398"/>
    </location>
</feature>
<dbReference type="AlphaFoldDB" id="A0A5J5C288"/>
<feature type="transmembrane region" description="Helical" evidence="6">
    <location>
        <begin position="256"/>
        <end position="276"/>
    </location>
</feature>
<keyword evidence="5 6" id="KW-0472">Membrane</keyword>
<feature type="region of interest" description="Disordered" evidence="7">
    <location>
        <begin position="378"/>
        <end position="398"/>
    </location>
</feature>
<evidence type="ECO:0000256" key="3">
    <source>
        <dbReference type="ARBA" id="ARBA00022692"/>
    </source>
</evidence>
<evidence type="ECO:0000256" key="5">
    <source>
        <dbReference type="ARBA" id="ARBA00023136"/>
    </source>
</evidence>
<keyword evidence="4 6" id="KW-1133">Transmembrane helix</keyword>
<feature type="transmembrane region" description="Helical" evidence="6">
    <location>
        <begin position="122"/>
        <end position="141"/>
    </location>
</feature>
<feature type="transmembrane region" description="Helical" evidence="6">
    <location>
        <begin position="320"/>
        <end position="340"/>
    </location>
</feature>
<feature type="domain" description="EamA" evidence="8">
    <location>
        <begin position="93"/>
        <end position="195"/>
    </location>
</feature>
<evidence type="ECO:0000256" key="1">
    <source>
        <dbReference type="ARBA" id="ARBA00004141"/>
    </source>
</evidence>
<dbReference type="Pfam" id="PF00892">
    <property type="entry name" value="EamA"/>
    <property type="match status" value="2"/>
</dbReference>
<protein>
    <recommendedName>
        <fullName evidence="6">WAT1-related protein</fullName>
    </recommendedName>
</protein>
<gene>
    <name evidence="9" type="ORF">F0562_004677</name>
</gene>
<feature type="domain" description="EamA" evidence="8">
    <location>
        <begin position="227"/>
        <end position="363"/>
    </location>
</feature>
<dbReference type="Proteomes" id="UP000325577">
    <property type="component" value="Linkage Group LG1"/>
</dbReference>
<evidence type="ECO:0000256" key="4">
    <source>
        <dbReference type="ARBA" id="ARBA00022989"/>
    </source>
</evidence>
<feature type="transmembrane region" description="Helical" evidence="6">
    <location>
        <begin position="346"/>
        <end position="365"/>
    </location>
</feature>
<dbReference type="InterPro" id="IPR000620">
    <property type="entry name" value="EamA_dom"/>
</dbReference>
<proteinExistence type="inferred from homology"/>
<dbReference type="SUPFAM" id="SSF103481">
    <property type="entry name" value="Multidrug resistance efflux transporter EmrE"/>
    <property type="match status" value="2"/>
</dbReference>
<comment type="subcellular location">
    <subcellularLocation>
        <location evidence="1 6">Membrane</location>
        <topology evidence="1 6">Multi-pass membrane protein</topology>
    </subcellularLocation>
</comment>
<feature type="transmembrane region" description="Helical" evidence="6">
    <location>
        <begin position="224"/>
        <end position="244"/>
    </location>
</feature>
<keyword evidence="3 6" id="KW-0812">Transmembrane</keyword>
<accession>A0A5J5C288</accession>
<evidence type="ECO:0000256" key="6">
    <source>
        <dbReference type="RuleBase" id="RU363077"/>
    </source>
</evidence>
<name>A0A5J5C288_9ASTE</name>
<comment type="similarity">
    <text evidence="2 6">Belongs to the drug/metabolite transporter (DMT) superfamily. Plant drug/metabolite exporter (P-DME) (TC 2.A.7.4) family.</text>
</comment>
<dbReference type="OrthoDB" id="1728340at2759"/>
<evidence type="ECO:0000256" key="7">
    <source>
        <dbReference type="SAM" id="MobiDB-lite"/>
    </source>
</evidence>
<evidence type="ECO:0000313" key="10">
    <source>
        <dbReference type="Proteomes" id="UP000325577"/>
    </source>
</evidence>
<dbReference type="PANTHER" id="PTHR31218">
    <property type="entry name" value="WAT1-RELATED PROTEIN"/>
    <property type="match status" value="1"/>
</dbReference>